<name>R4YNU9_OLEAN</name>
<evidence type="ECO:0000313" key="2">
    <source>
        <dbReference type="Proteomes" id="UP000032749"/>
    </source>
</evidence>
<dbReference type="Pfam" id="PF12790">
    <property type="entry name" value="T6SS-SciN"/>
    <property type="match status" value="1"/>
</dbReference>
<dbReference type="InterPro" id="IPR038706">
    <property type="entry name" value="Type_VI_SciN-like_sf"/>
</dbReference>
<evidence type="ECO:0008006" key="3">
    <source>
        <dbReference type="Google" id="ProtNLM"/>
    </source>
</evidence>
<protein>
    <recommendedName>
        <fullName evidence="3">Type VI secretion system lipoprotein TssJ</fullName>
    </recommendedName>
</protein>
<dbReference type="OrthoDB" id="7066769at2"/>
<dbReference type="Proteomes" id="UP000032749">
    <property type="component" value="Chromosome"/>
</dbReference>
<dbReference type="NCBIfam" id="TIGR03352">
    <property type="entry name" value="VI_chp_3"/>
    <property type="match status" value="1"/>
</dbReference>
<dbReference type="InterPro" id="IPR017734">
    <property type="entry name" value="T6SS_SciN"/>
</dbReference>
<accession>R4YNU9</accession>
<dbReference type="HOGENOM" id="CLU_1601031_0_0_6"/>
<dbReference type="Gene3D" id="2.60.40.4150">
    <property type="entry name" value="Type VI secretion system, lipoprotein SciN"/>
    <property type="match status" value="1"/>
</dbReference>
<dbReference type="STRING" id="698738.OLEAN_C26050"/>
<evidence type="ECO:0000313" key="1">
    <source>
        <dbReference type="EMBL" id="CCK76781.1"/>
    </source>
</evidence>
<dbReference type="KEGG" id="oai:OLEAN_C26050"/>
<reference evidence="1 2" key="1">
    <citation type="journal article" date="2013" name="Nat. Commun.">
        <title>Genome sequence and functional genomic analysis of the oil-degrading bacterium Oleispira antarctica.</title>
        <authorList>
            <person name="Kube M."/>
            <person name="Chernikova T.N."/>
            <person name="Al-Ramahi Y."/>
            <person name="Beloqui A."/>
            <person name="Lopez-Cortez N."/>
            <person name="Guazzaroni M.E."/>
            <person name="Heipieper H.J."/>
            <person name="Klages S."/>
            <person name="Kotsyurbenko O.R."/>
            <person name="Langer I."/>
            <person name="Nechitaylo T.Y."/>
            <person name="Lunsdorf H."/>
            <person name="Fernandez M."/>
            <person name="Juarez S."/>
            <person name="Ciordia S."/>
            <person name="Singer A."/>
            <person name="Kagan O."/>
            <person name="Egorova O."/>
            <person name="Petit P.A."/>
            <person name="Stogios P."/>
            <person name="Kim Y."/>
            <person name="Tchigvintsev A."/>
            <person name="Flick R."/>
            <person name="Denaro R."/>
            <person name="Genovese M."/>
            <person name="Albar J.P."/>
            <person name="Reva O.N."/>
            <person name="Martinez-Gomariz M."/>
            <person name="Tran H."/>
            <person name="Ferrer M."/>
            <person name="Savchenko A."/>
            <person name="Yakunin A.F."/>
            <person name="Yakimov M.M."/>
            <person name="Golyshina O.V."/>
            <person name="Reinhardt R."/>
            <person name="Golyshin P.N."/>
        </authorList>
    </citation>
    <scope>NUCLEOTIDE SEQUENCE [LARGE SCALE GENOMIC DNA]</scope>
</reference>
<dbReference type="PANTHER" id="PTHR37625:SF4">
    <property type="entry name" value="OUTER MEMBRANE LIPOPROTEIN"/>
    <property type="match status" value="1"/>
</dbReference>
<proteinExistence type="predicted"/>
<gene>
    <name evidence="1" type="ORF">OLEAN_C26050</name>
</gene>
<sequence>MKHCITLTSLLLILISTCIGCSTIKKEGVDAQFEIITSDYINPDHKKESRPLNISLFYLTDTEAFLKADYFDLFQSDIDPLAGSLVQQSNVLVLPNSRKLYSEEVPEKVRAIGVIYQFRQLDKSQWRTVVDTPETCFLGLYCRSILHSSKVFISIDELNTKIKLVD</sequence>
<dbReference type="EMBL" id="FO203512">
    <property type="protein sequence ID" value="CCK76781.1"/>
    <property type="molecule type" value="Genomic_DNA"/>
</dbReference>
<dbReference type="AlphaFoldDB" id="R4YNU9"/>
<organism evidence="1 2">
    <name type="scientific">Oleispira antarctica RB-8</name>
    <dbReference type="NCBI Taxonomy" id="698738"/>
    <lineage>
        <taxon>Bacteria</taxon>
        <taxon>Pseudomonadati</taxon>
        <taxon>Pseudomonadota</taxon>
        <taxon>Gammaproteobacteria</taxon>
        <taxon>Oceanospirillales</taxon>
        <taxon>Oceanospirillaceae</taxon>
        <taxon>Oleispira</taxon>
    </lineage>
</organism>
<keyword evidence="2" id="KW-1185">Reference proteome</keyword>
<dbReference type="PANTHER" id="PTHR37625">
    <property type="entry name" value="OUTER MEMBRANE LIPOPROTEIN-RELATED"/>
    <property type="match status" value="1"/>
</dbReference>